<keyword evidence="1 2" id="KW-0238">DNA-binding</keyword>
<dbReference type="SUPFAM" id="SSF48498">
    <property type="entry name" value="Tetracyclin repressor-like, C-terminal domain"/>
    <property type="match status" value="1"/>
</dbReference>
<accession>A0ABU1X2B4</accession>
<dbReference type="PRINTS" id="PR00455">
    <property type="entry name" value="HTHTETR"/>
</dbReference>
<dbReference type="PROSITE" id="PS50977">
    <property type="entry name" value="HTH_TETR_2"/>
    <property type="match status" value="1"/>
</dbReference>
<feature type="DNA-binding region" description="H-T-H motif" evidence="2">
    <location>
        <begin position="37"/>
        <end position="56"/>
    </location>
</feature>
<comment type="caution">
    <text evidence="4">The sequence shown here is derived from an EMBL/GenBank/DDBJ whole genome shotgun (WGS) entry which is preliminary data.</text>
</comment>
<reference evidence="4 5" key="1">
    <citation type="submission" date="2023-07" db="EMBL/GenBank/DDBJ databases">
        <title>Sorghum-associated microbial communities from plants grown in Nebraska, USA.</title>
        <authorList>
            <person name="Schachtman D."/>
        </authorList>
    </citation>
    <scope>NUCLEOTIDE SEQUENCE [LARGE SCALE GENOMIC DNA]</scope>
    <source>
        <strain evidence="4 5">4256</strain>
    </source>
</reference>
<keyword evidence="5" id="KW-1185">Reference proteome</keyword>
<dbReference type="Gene3D" id="1.10.357.10">
    <property type="entry name" value="Tetracycline Repressor, domain 2"/>
    <property type="match status" value="1"/>
</dbReference>
<feature type="domain" description="HTH tetR-type" evidence="3">
    <location>
        <begin position="14"/>
        <end position="74"/>
    </location>
</feature>
<evidence type="ECO:0000313" key="5">
    <source>
        <dbReference type="Proteomes" id="UP001267638"/>
    </source>
</evidence>
<name>A0ABU1X2B4_SPHXE</name>
<dbReference type="InterPro" id="IPR050109">
    <property type="entry name" value="HTH-type_TetR-like_transc_reg"/>
</dbReference>
<dbReference type="Pfam" id="PF09209">
    <property type="entry name" value="CecR_C"/>
    <property type="match status" value="1"/>
</dbReference>
<organism evidence="4 5">
    <name type="scientific">Sphingobium xenophagum</name>
    <dbReference type="NCBI Taxonomy" id="121428"/>
    <lineage>
        <taxon>Bacteria</taxon>
        <taxon>Pseudomonadati</taxon>
        <taxon>Pseudomonadota</taxon>
        <taxon>Alphaproteobacteria</taxon>
        <taxon>Sphingomonadales</taxon>
        <taxon>Sphingomonadaceae</taxon>
        <taxon>Sphingobium</taxon>
    </lineage>
</organism>
<dbReference type="PANTHER" id="PTHR30055">
    <property type="entry name" value="HTH-TYPE TRANSCRIPTIONAL REGULATOR RUTR"/>
    <property type="match status" value="1"/>
</dbReference>
<protein>
    <submittedName>
        <fullName evidence="4">AcrR family transcriptional regulator</fullName>
    </submittedName>
</protein>
<evidence type="ECO:0000259" key="3">
    <source>
        <dbReference type="PROSITE" id="PS50977"/>
    </source>
</evidence>
<evidence type="ECO:0000256" key="1">
    <source>
        <dbReference type="ARBA" id="ARBA00023125"/>
    </source>
</evidence>
<dbReference type="RefSeq" id="WP_310225279.1">
    <property type="nucleotide sequence ID" value="NZ_JAVDWV010000011.1"/>
</dbReference>
<dbReference type="InterPro" id="IPR036271">
    <property type="entry name" value="Tet_transcr_reg_TetR-rel_C_sf"/>
</dbReference>
<dbReference type="PANTHER" id="PTHR30055:SF146">
    <property type="entry name" value="HTH-TYPE TRANSCRIPTIONAL DUAL REGULATOR CECR"/>
    <property type="match status" value="1"/>
</dbReference>
<gene>
    <name evidence="4" type="ORF">J2W40_002556</name>
</gene>
<sequence>MIVTPRRPLRSDGEATRTRLLESAGALIADLGYAETTGKAIAAHAGVDLASINYHFGSRDGLYRAVLVEAHRRLVRLEALEEISTKKIPPGEKLRELLEIILFNGGDAKNWSIKVLMREMISPSSHFNVLKIEGLTPSLDSAVVIISEITGIPYEEPLLFHSLLCSVAPCLMLILSGTAIVAQDRPRLSPDKLLDHMHSFALAGLKAAAVQYHAGRL</sequence>
<dbReference type="InterPro" id="IPR015292">
    <property type="entry name" value="Tscrpt_reg_YbiH_C"/>
</dbReference>
<evidence type="ECO:0000256" key="2">
    <source>
        <dbReference type="PROSITE-ProRule" id="PRU00335"/>
    </source>
</evidence>
<dbReference type="InterPro" id="IPR009057">
    <property type="entry name" value="Homeodomain-like_sf"/>
</dbReference>
<proteinExistence type="predicted"/>
<dbReference type="Pfam" id="PF00440">
    <property type="entry name" value="TetR_N"/>
    <property type="match status" value="1"/>
</dbReference>
<dbReference type="Gene3D" id="1.10.10.60">
    <property type="entry name" value="Homeodomain-like"/>
    <property type="match status" value="1"/>
</dbReference>
<dbReference type="EMBL" id="JAVDWV010000011">
    <property type="protein sequence ID" value="MDR7155720.1"/>
    <property type="molecule type" value="Genomic_DNA"/>
</dbReference>
<dbReference type="InterPro" id="IPR001647">
    <property type="entry name" value="HTH_TetR"/>
</dbReference>
<evidence type="ECO:0000313" key="4">
    <source>
        <dbReference type="EMBL" id="MDR7155720.1"/>
    </source>
</evidence>
<dbReference type="Proteomes" id="UP001267638">
    <property type="component" value="Unassembled WGS sequence"/>
</dbReference>
<dbReference type="SUPFAM" id="SSF46689">
    <property type="entry name" value="Homeodomain-like"/>
    <property type="match status" value="1"/>
</dbReference>